<organism evidence="1 2">
    <name type="scientific">Corchorus olitorius</name>
    <dbReference type="NCBI Taxonomy" id="93759"/>
    <lineage>
        <taxon>Eukaryota</taxon>
        <taxon>Viridiplantae</taxon>
        <taxon>Streptophyta</taxon>
        <taxon>Embryophyta</taxon>
        <taxon>Tracheophyta</taxon>
        <taxon>Spermatophyta</taxon>
        <taxon>Magnoliopsida</taxon>
        <taxon>eudicotyledons</taxon>
        <taxon>Gunneridae</taxon>
        <taxon>Pentapetalae</taxon>
        <taxon>rosids</taxon>
        <taxon>malvids</taxon>
        <taxon>Malvales</taxon>
        <taxon>Malvaceae</taxon>
        <taxon>Grewioideae</taxon>
        <taxon>Apeibeae</taxon>
        <taxon>Corchorus</taxon>
    </lineage>
</organism>
<keyword evidence="2" id="KW-1185">Reference proteome</keyword>
<accession>A0A1R3L2J9</accession>
<sequence>MPAGEHLPARRIDLTAHDRTRIQIAGRPGLQPHSADCRGTGRPGDAAVAVSEAGAIARPRHAHVPEINHLD</sequence>
<evidence type="ECO:0000313" key="2">
    <source>
        <dbReference type="Proteomes" id="UP000187203"/>
    </source>
</evidence>
<protein>
    <submittedName>
        <fullName evidence="1">Uncharacterized protein</fullName>
    </submittedName>
</protein>
<reference evidence="2" key="1">
    <citation type="submission" date="2013-09" db="EMBL/GenBank/DDBJ databases">
        <title>Corchorus olitorius genome sequencing.</title>
        <authorList>
            <person name="Alam M."/>
            <person name="Haque M.S."/>
            <person name="Islam M.S."/>
            <person name="Emdad E.M."/>
            <person name="Islam M.M."/>
            <person name="Ahmed B."/>
            <person name="Halim A."/>
            <person name="Hossen Q.M.M."/>
            <person name="Hossain M.Z."/>
            <person name="Ahmed R."/>
            <person name="Khan M.M."/>
            <person name="Islam R."/>
            <person name="Rashid M.M."/>
            <person name="Khan S.A."/>
            <person name="Rahman M.S."/>
            <person name="Alam M."/>
            <person name="Yahiya A.S."/>
            <person name="Khan M.S."/>
            <person name="Azam M.S."/>
            <person name="Haque T."/>
            <person name="Lashkar M.Z.H."/>
            <person name="Akhand A.I."/>
            <person name="Morshed G."/>
            <person name="Roy S."/>
            <person name="Uddin K.S."/>
            <person name="Rabeya T."/>
            <person name="Hossain A.S."/>
            <person name="Chowdhury A."/>
            <person name="Snigdha A.R."/>
            <person name="Mortoza M.S."/>
            <person name="Matin S.A."/>
            <person name="Hoque S.M.E."/>
            <person name="Islam M.K."/>
            <person name="Roy D.K."/>
            <person name="Haider R."/>
            <person name="Moosa M.M."/>
            <person name="Elias S.M."/>
            <person name="Hasan A.M."/>
            <person name="Jahan S."/>
            <person name="Shafiuddin M."/>
            <person name="Mahmood N."/>
            <person name="Shommy N.S."/>
        </authorList>
    </citation>
    <scope>NUCLEOTIDE SEQUENCE [LARGE SCALE GENOMIC DNA]</scope>
    <source>
        <strain evidence="2">cv. O-4</strain>
    </source>
</reference>
<dbReference type="EMBL" id="AWUE01003850">
    <property type="protein sequence ID" value="OMP13584.1"/>
    <property type="molecule type" value="Genomic_DNA"/>
</dbReference>
<name>A0A1R3L2J9_9ROSI</name>
<dbReference type="Proteomes" id="UP000187203">
    <property type="component" value="Unassembled WGS sequence"/>
</dbReference>
<comment type="caution">
    <text evidence="1">The sequence shown here is derived from an EMBL/GenBank/DDBJ whole genome shotgun (WGS) entry which is preliminary data.</text>
</comment>
<evidence type="ECO:0000313" key="1">
    <source>
        <dbReference type="EMBL" id="OMP13584.1"/>
    </source>
</evidence>
<gene>
    <name evidence="1" type="ORF">COLO4_01366</name>
</gene>
<dbReference type="AlphaFoldDB" id="A0A1R3L2J9"/>
<proteinExistence type="predicted"/>